<gene>
    <name evidence="1" type="ORF">HPP92_010649</name>
</gene>
<dbReference type="AlphaFoldDB" id="A0A835QZ11"/>
<dbReference type="Proteomes" id="UP000636800">
    <property type="component" value="Chromosome 5"/>
</dbReference>
<keyword evidence="2" id="KW-1185">Reference proteome</keyword>
<dbReference type="OrthoDB" id="5348404at2759"/>
<proteinExistence type="predicted"/>
<evidence type="ECO:0000313" key="2">
    <source>
        <dbReference type="Proteomes" id="UP000636800"/>
    </source>
</evidence>
<organism evidence="1 2">
    <name type="scientific">Vanilla planifolia</name>
    <name type="common">Vanilla</name>
    <dbReference type="NCBI Taxonomy" id="51239"/>
    <lineage>
        <taxon>Eukaryota</taxon>
        <taxon>Viridiplantae</taxon>
        <taxon>Streptophyta</taxon>
        <taxon>Embryophyta</taxon>
        <taxon>Tracheophyta</taxon>
        <taxon>Spermatophyta</taxon>
        <taxon>Magnoliopsida</taxon>
        <taxon>Liliopsida</taxon>
        <taxon>Asparagales</taxon>
        <taxon>Orchidaceae</taxon>
        <taxon>Vanilloideae</taxon>
        <taxon>Vanilleae</taxon>
        <taxon>Vanilla</taxon>
    </lineage>
</organism>
<sequence length="114" mass="12925">MCHERGEESGPGVTPPSLRCHLPKLLLPLLPPEPLLPVFPGGRMKRNEESPLPQKWRRVWRGEYGVIVARFRGSDYFWILGNGRAKVGDGFGDVCLRDVERGVLSRKAWTCSWV</sequence>
<comment type="caution">
    <text evidence="1">The sequence shown here is derived from an EMBL/GenBank/DDBJ whole genome shotgun (WGS) entry which is preliminary data.</text>
</comment>
<protein>
    <submittedName>
        <fullName evidence="1">Uncharacterized protein</fullName>
    </submittedName>
</protein>
<name>A0A835QZ11_VANPL</name>
<reference evidence="1 2" key="1">
    <citation type="journal article" date="2020" name="Nat. Food">
        <title>A phased Vanilla planifolia genome enables genetic improvement of flavour and production.</title>
        <authorList>
            <person name="Hasing T."/>
            <person name="Tang H."/>
            <person name="Brym M."/>
            <person name="Khazi F."/>
            <person name="Huang T."/>
            <person name="Chambers A.H."/>
        </authorList>
    </citation>
    <scope>NUCLEOTIDE SEQUENCE [LARGE SCALE GENOMIC DNA]</scope>
    <source>
        <tissue evidence="1">Leaf</tissue>
    </source>
</reference>
<evidence type="ECO:0000313" key="1">
    <source>
        <dbReference type="EMBL" id="KAG0479791.1"/>
    </source>
</evidence>
<accession>A0A835QZ11</accession>
<dbReference type="EMBL" id="JADCNL010000005">
    <property type="protein sequence ID" value="KAG0479791.1"/>
    <property type="molecule type" value="Genomic_DNA"/>
</dbReference>